<accession>A0A1G4KEJ4</accession>
<name>A0A1G4KEJ4_9SACH</name>
<comment type="function">
    <text evidence="8">Component of the NuA4 histone acetyltransferase complex which is involved in transcriptional activation of selected genes principally by acetylation of nucleosomal histone H4 and H2A. The NuA4 complex is also involved in DNA repair.</text>
</comment>
<dbReference type="EMBL" id="LT598480">
    <property type="protein sequence ID" value="SCV02880.1"/>
    <property type="molecule type" value="Genomic_DNA"/>
</dbReference>
<keyword evidence="11" id="KW-1185">Reference proteome</keyword>
<evidence type="ECO:0000256" key="3">
    <source>
        <dbReference type="ARBA" id="ARBA00018502"/>
    </source>
</evidence>
<comment type="similarity">
    <text evidence="2">Belongs to the EAF7 family.</text>
</comment>
<feature type="compositionally biased region" description="Polar residues" evidence="9">
    <location>
        <begin position="211"/>
        <end position="227"/>
    </location>
</feature>
<sequence>MSEPWSIEDDIRLFRWITDFKPAGIHKHFHMISILGRMNRPDQFPVVLLFDKLKSEGKGQFIASEIWAKLDQHYDLAKLDERENLAMHENEQVGDSKNGEKMEPFHSSASQALRRAFKGQREFNLPWDEYGELILENARSALDDNPEDEEHRSDQNFDREAVHRERSPRRLTRSSISHRPQKRVTRSQGPAPLPRDTDELANEDSVRSEKGSQSGSEADQDTKNSPEGSGIAIMEGEEYDPRAHEVEPEKQESQQEGTDLEPVAPSAQHEAPTQESPPSKRTRTTRSHPADAISEINDAGKDRASMAPSLLPQAQQAVRTSSRVANRRKSRR</sequence>
<dbReference type="AlphaFoldDB" id="A0A1G4KEJ4"/>
<dbReference type="InterPro" id="IPR012423">
    <property type="entry name" value="Eaf7/MRGBP"/>
</dbReference>
<dbReference type="OrthoDB" id="5595141at2759"/>
<keyword evidence="4" id="KW-0156">Chromatin regulator</keyword>
<dbReference type="PANTHER" id="PTHR13581:SF5">
    <property type="entry name" value="MRG_MORF4L-BINDING PROTEIN"/>
    <property type="match status" value="1"/>
</dbReference>
<feature type="compositionally biased region" description="Basic and acidic residues" evidence="9">
    <location>
        <begin position="239"/>
        <end position="253"/>
    </location>
</feature>
<dbReference type="GO" id="GO:0006357">
    <property type="term" value="P:regulation of transcription by RNA polymerase II"/>
    <property type="evidence" value="ECO:0007669"/>
    <property type="project" value="TreeGrafter"/>
</dbReference>
<comment type="subcellular location">
    <subcellularLocation>
        <location evidence="1">Nucleus</location>
    </subcellularLocation>
</comment>
<organism evidence="10 11">
    <name type="scientific">Lachancea meyersii CBS 8951</name>
    <dbReference type="NCBI Taxonomy" id="1266667"/>
    <lineage>
        <taxon>Eukaryota</taxon>
        <taxon>Fungi</taxon>
        <taxon>Dikarya</taxon>
        <taxon>Ascomycota</taxon>
        <taxon>Saccharomycotina</taxon>
        <taxon>Saccharomycetes</taxon>
        <taxon>Saccharomycetales</taxon>
        <taxon>Saccharomycetaceae</taxon>
        <taxon>Lachancea</taxon>
    </lineage>
</organism>
<keyword evidence="5" id="KW-0805">Transcription regulation</keyword>
<feature type="region of interest" description="Disordered" evidence="9">
    <location>
        <begin position="144"/>
        <end position="332"/>
    </location>
</feature>
<protein>
    <recommendedName>
        <fullName evidence="3">Chromatin modification-related protein EAF7</fullName>
    </recommendedName>
</protein>
<keyword evidence="6" id="KW-0804">Transcription</keyword>
<dbReference type="Proteomes" id="UP000191144">
    <property type="component" value="Chromosome H"/>
</dbReference>
<evidence type="ECO:0000256" key="9">
    <source>
        <dbReference type="SAM" id="MobiDB-lite"/>
    </source>
</evidence>
<evidence type="ECO:0000313" key="11">
    <source>
        <dbReference type="Proteomes" id="UP000191144"/>
    </source>
</evidence>
<gene>
    <name evidence="10" type="ORF">LAME_0H05952G</name>
</gene>
<feature type="compositionally biased region" description="Basic and acidic residues" evidence="9">
    <location>
        <begin position="149"/>
        <end position="165"/>
    </location>
</feature>
<evidence type="ECO:0000256" key="8">
    <source>
        <dbReference type="ARBA" id="ARBA00025178"/>
    </source>
</evidence>
<dbReference type="GO" id="GO:0005634">
    <property type="term" value="C:nucleus"/>
    <property type="evidence" value="ECO:0007669"/>
    <property type="project" value="UniProtKB-SubCell"/>
</dbReference>
<dbReference type="GO" id="GO:0006325">
    <property type="term" value="P:chromatin organization"/>
    <property type="evidence" value="ECO:0007669"/>
    <property type="project" value="UniProtKB-KW"/>
</dbReference>
<dbReference type="Pfam" id="PF07904">
    <property type="entry name" value="Eaf7"/>
    <property type="match status" value="1"/>
</dbReference>
<evidence type="ECO:0000256" key="2">
    <source>
        <dbReference type="ARBA" id="ARBA00007117"/>
    </source>
</evidence>
<dbReference type="GO" id="GO:0035267">
    <property type="term" value="C:NuA4 histone acetyltransferase complex"/>
    <property type="evidence" value="ECO:0007669"/>
    <property type="project" value="TreeGrafter"/>
</dbReference>
<evidence type="ECO:0000256" key="1">
    <source>
        <dbReference type="ARBA" id="ARBA00004123"/>
    </source>
</evidence>
<evidence type="ECO:0000256" key="4">
    <source>
        <dbReference type="ARBA" id="ARBA00022853"/>
    </source>
</evidence>
<dbReference type="PANTHER" id="PTHR13581">
    <property type="entry name" value="MRG-BINDING PROTEIN"/>
    <property type="match status" value="1"/>
</dbReference>
<evidence type="ECO:0000256" key="5">
    <source>
        <dbReference type="ARBA" id="ARBA00023015"/>
    </source>
</evidence>
<reference evidence="11" key="1">
    <citation type="submission" date="2016-03" db="EMBL/GenBank/DDBJ databases">
        <authorList>
            <person name="Devillers Hugo."/>
        </authorList>
    </citation>
    <scope>NUCLEOTIDE SEQUENCE [LARGE SCALE GENOMIC DNA]</scope>
</reference>
<evidence type="ECO:0000256" key="6">
    <source>
        <dbReference type="ARBA" id="ARBA00023163"/>
    </source>
</evidence>
<evidence type="ECO:0000313" key="10">
    <source>
        <dbReference type="EMBL" id="SCV02880.1"/>
    </source>
</evidence>
<keyword evidence="7" id="KW-0539">Nucleus</keyword>
<evidence type="ECO:0000256" key="7">
    <source>
        <dbReference type="ARBA" id="ARBA00023242"/>
    </source>
</evidence>
<proteinExistence type="inferred from homology"/>
<feature type="compositionally biased region" description="Polar residues" evidence="9">
    <location>
        <begin position="312"/>
        <end position="324"/>
    </location>
</feature>